<name>A0A8S0Q7M8_OLEEU</name>
<dbReference type="PANTHER" id="PTHR31713">
    <property type="entry name" value="OS02G0177800 PROTEIN"/>
    <property type="match status" value="1"/>
</dbReference>
<dbReference type="Gramene" id="OE9A099203T1">
    <property type="protein sequence ID" value="OE9A099203C1"/>
    <property type="gene ID" value="OE9A099203"/>
</dbReference>
<proteinExistence type="predicted"/>
<dbReference type="AlphaFoldDB" id="A0A8S0Q7M8"/>
<dbReference type="Proteomes" id="UP000594638">
    <property type="component" value="Unassembled WGS sequence"/>
</dbReference>
<feature type="domain" description="Calmodulin binding protein-like N-terminal" evidence="1">
    <location>
        <begin position="120"/>
        <end position="184"/>
    </location>
</feature>
<dbReference type="InterPro" id="IPR012416">
    <property type="entry name" value="CBP60"/>
</dbReference>
<dbReference type="PANTHER" id="PTHR31713:SF14">
    <property type="entry name" value="CALMODULIN-BINDING PROTEIN 60 A"/>
    <property type="match status" value="1"/>
</dbReference>
<dbReference type="Pfam" id="PF07887">
    <property type="entry name" value="Calmodulin_bind"/>
    <property type="match status" value="1"/>
</dbReference>
<dbReference type="GO" id="GO:0080142">
    <property type="term" value="P:regulation of salicylic acid biosynthetic process"/>
    <property type="evidence" value="ECO:0007669"/>
    <property type="project" value="TreeGrafter"/>
</dbReference>
<dbReference type="InterPro" id="IPR046831">
    <property type="entry name" value="Calmodulin_bind_N"/>
</dbReference>
<dbReference type="GO" id="GO:0043565">
    <property type="term" value="F:sequence-specific DNA binding"/>
    <property type="evidence" value="ECO:0007669"/>
    <property type="project" value="TreeGrafter"/>
</dbReference>
<dbReference type="GO" id="GO:0005516">
    <property type="term" value="F:calmodulin binding"/>
    <property type="evidence" value="ECO:0007669"/>
    <property type="project" value="InterPro"/>
</dbReference>
<evidence type="ECO:0000313" key="2">
    <source>
        <dbReference type="EMBL" id="CAA2963282.1"/>
    </source>
</evidence>
<dbReference type="GO" id="GO:0003700">
    <property type="term" value="F:DNA-binding transcription factor activity"/>
    <property type="evidence" value="ECO:0007669"/>
    <property type="project" value="TreeGrafter"/>
</dbReference>
<comment type="caution">
    <text evidence="2">The sequence shown here is derived from an EMBL/GenBank/DDBJ whole genome shotgun (WGS) entry which is preliminary data.</text>
</comment>
<sequence length="186" mass="20451">MDQICQSKSEDLKRKTTAERIARSIPVDEEVKKARVATLGSVAKIDLTEEKKKKAREIKVLLYLIKSKLCSIGQSKSFGFDGDLSVYASNFYAPQAHTIYHRGVVGKTHGIMSQGACNYIFLHAISFPVFTGTQIEAEECNTLRIVLVDSVTGQVVSCGLECSATVKIVVLKGDFDGDERENSTLE</sequence>
<accession>A0A8S0Q7M8</accession>
<dbReference type="GO" id="GO:0005634">
    <property type="term" value="C:nucleus"/>
    <property type="evidence" value="ECO:0007669"/>
    <property type="project" value="TreeGrafter"/>
</dbReference>
<dbReference type="OrthoDB" id="5837849at2759"/>
<evidence type="ECO:0000259" key="1">
    <source>
        <dbReference type="Pfam" id="PF07887"/>
    </source>
</evidence>
<reference evidence="2 3" key="1">
    <citation type="submission" date="2019-12" db="EMBL/GenBank/DDBJ databases">
        <authorList>
            <person name="Alioto T."/>
            <person name="Alioto T."/>
            <person name="Gomez Garrido J."/>
        </authorList>
    </citation>
    <scope>NUCLEOTIDE SEQUENCE [LARGE SCALE GENOMIC DNA]</scope>
</reference>
<organism evidence="2 3">
    <name type="scientific">Olea europaea subsp. europaea</name>
    <dbReference type="NCBI Taxonomy" id="158383"/>
    <lineage>
        <taxon>Eukaryota</taxon>
        <taxon>Viridiplantae</taxon>
        <taxon>Streptophyta</taxon>
        <taxon>Embryophyta</taxon>
        <taxon>Tracheophyta</taxon>
        <taxon>Spermatophyta</taxon>
        <taxon>Magnoliopsida</taxon>
        <taxon>eudicotyledons</taxon>
        <taxon>Gunneridae</taxon>
        <taxon>Pentapetalae</taxon>
        <taxon>asterids</taxon>
        <taxon>lamiids</taxon>
        <taxon>Lamiales</taxon>
        <taxon>Oleaceae</taxon>
        <taxon>Oleeae</taxon>
        <taxon>Olea</taxon>
    </lineage>
</organism>
<gene>
    <name evidence="2" type="ORF">OLEA9_A099203</name>
</gene>
<keyword evidence="3" id="KW-1185">Reference proteome</keyword>
<evidence type="ECO:0000313" key="3">
    <source>
        <dbReference type="Proteomes" id="UP000594638"/>
    </source>
</evidence>
<dbReference type="EMBL" id="CACTIH010001808">
    <property type="protein sequence ID" value="CAA2963282.1"/>
    <property type="molecule type" value="Genomic_DNA"/>
</dbReference>
<protein>
    <submittedName>
        <fullName evidence="2">Calmodulin-binding 60 A-like isoform X1</fullName>
    </submittedName>
</protein>